<reference evidence="1" key="1">
    <citation type="journal article" date="2021" name="New Phytol.">
        <title>Evolutionary innovations through gain and loss of genes in the ectomycorrhizal Boletales.</title>
        <authorList>
            <person name="Wu G."/>
            <person name="Miyauchi S."/>
            <person name="Morin E."/>
            <person name="Kuo A."/>
            <person name="Drula E."/>
            <person name="Varga T."/>
            <person name="Kohler A."/>
            <person name="Feng B."/>
            <person name="Cao Y."/>
            <person name="Lipzen A."/>
            <person name="Daum C."/>
            <person name="Hundley H."/>
            <person name="Pangilinan J."/>
            <person name="Johnson J."/>
            <person name="Barry K."/>
            <person name="LaButti K."/>
            <person name="Ng V."/>
            <person name="Ahrendt S."/>
            <person name="Min B."/>
            <person name="Choi I.G."/>
            <person name="Park H."/>
            <person name="Plett J.M."/>
            <person name="Magnuson J."/>
            <person name="Spatafora J.W."/>
            <person name="Nagy L.G."/>
            <person name="Henrissat B."/>
            <person name="Grigoriev I.V."/>
            <person name="Yang Z.L."/>
            <person name="Xu J."/>
            <person name="Martin F.M."/>
        </authorList>
    </citation>
    <scope>NUCLEOTIDE SEQUENCE</scope>
    <source>
        <strain evidence="1">KUC20120723A-06</strain>
    </source>
</reference>
<comment type="caution">
    <text evidence="1">The sequence shown here is derived from an EMBL/GenBank/DDBJ whole genome shotgun (WGS) entry which is preliminary data.</text>
</comment>
<dbReference type="EMBL" id="MU266329">
    <property type="protein sequence ID" value="KAH7930829.1"/>
    <property type="molecule type" value="Genomic_DNA"/>
</dbReference>
<name>A0ACB8BZG0_9AGAM</name>
<proteinExistence type="predicted"/>
<dbReference type="Proteomes" id="UP000790709">
    <property type="component" value="Unassembled WGS sequence"/>
</dbReference>
<organism evidence="1 2">
    <name type="scientific">Leucogyrophana mollusca</name>
    <dbReference type="NCBI Taxonomy" id="85980"/>
    <lineage>
        <taxon>Eukaryota</taxon>
        <taxon>Fungi</taxon>
        <taxon>Dikarya</taxon>
        <taxon>Basidiomycota</taxon>
        <taxon>Agaricomycotina</taxon>
        <taxon>Agaricomycetes</taxon>
        <taxon>Agaricomycetidae</taxon>
        <taxon>Boletales</taxon>
        <taxon>Boletales incertae sedis</taxon>
        <taxon>Leucogyrophana</taxon>
    </lineage>
</organism>
<evidence type="ECO:0000313" key="2">
    <source>
        <dbReference type="Proteomes" id="UP000790709"/>
    </source>
</evidence>
<gene>
    <name evidence="1" type="ORF">BV22DRAFT_1190936</name>
</gene>
<protein>
    <submittedName>
        <fullName evidence="1">Uncharacterized protein</fullName>
    </submittedName>
</protein>
<accession>A0ACB8BZG0</accession>
<evidence type="ECO:0000313" key="1">
    <source>
        <dbReference type="EMBL" id="KAH7930829.1"/>
    </source>
</evidence>
<sequence length="416" mass="45977">MPRFLTGDELGNIKSVRYSPAEANETRVQLKTLHDGSTGKKKKSTSKLAFAADGDAKLLVGGYSDGSISIYTLKEDDQLDLLRSWKETRMKAEATYVGLSACHRTIYSCMSNGALRETTLGEDNAAPSHRLGALPTRLCDWRLSHNRETFAYAGDEVELSLWSTEKAFVSQPGESSIDAAGKKRKRGDQLLPGEIWRAKNVPNDSLGLRQPVHNTCLTYLYPSPQDTAQHLLAGTRLGDVRRYDTRAGKRPIADWRGIGKEGGVRAVEKGFREHELFVSDQASHMFALDLRNGGIAYGYKGISGTVTALASTTTHVASVSLDRYTRIHSTFPLPDQLGQQQEQKGTVLEKVFMTSVPTVIVWDEDTQATPMTTDDAEDEGGEDVWDGMKNVGESDDEEEAREDKPKRKVARKPHKT</sequence>
<keyword evidence="2" id="KW-1185">Reference proteome</keyword>